<keyword evidence="15" id="KW-1185">Reference proteome</keyword>
<evidence type="ECO:0000256" key="8">
    <source>
        <dbReference type="ARBA" id="ARBA00022884"/>
    </source>
</evidence>
<evidence type="ECO:0000259" key="13">
    <source>
        <dbReference type="Pfam" id="PF01207"/>
    </source>
</evidence>
<comment type="catalytic activity">
    <reaction evidence="10">
        <text>a 5,6-dihydrouridine in tRNA + NADP(+) = a uridine in tRNA + NADPH + H(+)</text>
        <dbReference type="Rhea" id="RHEA:23624"/>
        <dbReference type="Rhea" id="RHEA-COMP:13339"/>
        <dbReference type="Rhea" id="RHEA-COMP:13887"/>
        <dbReference type="ChEBI" id="CHEBI:15378"/>
        <dbReference type="ChEBI" id="CHEBI:57783"/>
        <dbReference type="ChEBI" id="CHEBI:58349"/>
        <dbReference type="ChEBI" id="CHEBI:65315"/>
        <dbReference type="ChEBI" id="CHEBI:74443"/>
    </reaction>
</comment>
<dbReference type="Pfam" id="PF01207">
    <property type="entry name" value="Dus"/>
    <property type="match status" value="1"/>
</dbReference>
<dbReference type="PIRSF" id="PIRSF006621">
    <property type="entry name" value="Dus"/>
    <property type="match status" value="1"/>
</dbReference>
<accession>A0ABY6Q5N1</accession>
<keyword evidence="3" id="KW-0820">tRNA-binding</keyword>
<keyword evidence="6 12" id="KW-0819">tRNA processing</keyword>
<dbReference type="InterPro" id="IPR035587">
    <property type="entry name" value="DUS-like_FMN-bd"/>
</dbReference>
<evidence type="ECO:0000256" key="12">
    <source>
        <dbReference type="PIRNR" id="PIRNR006621"/>
    </source>
</evidence>
<evidence type="ECO:0000256" key="4">
    <source>
        <dbReference type="ARBA" id="ARBA00022630"/>
    </source>
</evidence>
<protein>
    <recommendedName>
        <fullName evidence="12">tRNA-dihydrouridine synthase</fullName>
        <ecNumber evidence="12">1.3.1.-</ecNumber>
    </recommendedName>
</protein>
<dbReference type="InterPro" id="IPR024036">
    <property type="entry name" value="tRNA-dHydroUridine_Synthase_C"/>
</dbReference>
<dbReference type="RefSeq" id="WP_279242773.1">
    <property type="nucleotide sequence ID" value="NZ_CP036501.1"/>
</dbReference>
<dbReference type="Gene3D" id="3.20.20.70">
    <property type="entry name" value="Aldolase class I"/>
    <property type="match status" value="1"/>
</dbReference>
<comment type="similarity">
    <text evidence="12">Belongs to the dus family.</text>
</comment>
<dbReference type="NCBIfam" id="TIGR00737">
    <property type="entry name" value="nifR3_yhdG"/>
    <property type="match status" value="1"/>
</dbReference>
<evidence type="ECO:0000256" key="1">
    <source>
        <dbReference type="ARBA" id="ARBA00001917"/>
    </source>
</evidence>
<evidence type="ECO:0000256" key="7">
    <source>
        <dbReference type="ARBA" id="ARBA00022857"/>
    </source>
</evidence>
<dbReference type="PANTHER" id="PTHR45846:SF1">
    <property type="entry name" value="TRNA-DIHYDROURIDINE(47) SYNTHASE [NAD(P)(+)]-LIKE"/>
    <property type="match status" value="1"/>
</dbReference>
<dbReference type="CDD" id="cd02801">
    <property type="entry name" value="DUS_like_FMN"/>
    <property type="match status" value="1"/>
</dbReference>
<keyword evidence="5 12" id="KW-0288">FMN</keyword>
<dbReference type="EMBL" id="CP036501">
    <property type="protein sequence ID" value="UZP73972.1"/>
    <property type="molecule type" value="Genomic_DNA"/>
</dbReference>
<dbReference type="InterPro" id="IPR001269">
    <property type="entry name" value="DUS_fam"/>
</dbReference>
<keyword evidence="8" id="KW-0694">RNA-binding</keyword>
<evidence type="ECO:0000313" key="15">
    <source>
        <dbReference type="Proteomes" id="UP001317963"/>
    </source>
</evidence>
<name>A0ABY6Q5N1_9GAMM</name>
<dbReference type="EC" id="1.3.1.-" evidence="12"/>
<dbReference type="Proteomes" id="UP001317963">
    <property type="component" value="Chromosome"/>
</dbReference>
<dbReference type="Gene3D" id="1.10.1200.80">
    <property type="entry name" value="Putative flavin oxidoreducatase, domain 2"/>
    <property type="match status" value="1"/>
</dbReference>
<comment type="catalytic activity">
    <reaction evidence="11">
        <text>a 5,6-dihydrouridine in tRNA + NAD(+) = a uridine in tRNA + NADH + H(+)</text>
        <dbReference type="Rhea" id="RHEA:54452"/>
        <dbReference type="Rhea" id="RHEA-COMP:13339"/>
        <dbReference type="Rhea" id="RHEA-COMP:13887"/>
        <dbReference type="ChEBI" id="CHEBI:15378"/>
        <dbReference type="ChEBI" id="CHEBI:57540"/>
        <dbReference type="ChEBI" id="CHEBI:57945"/>
        <dbReference type="ChEBI" id="CHEBI:65315"/>
        <dbReference type="ChEBI" id="CHEBI:74443"/>
    </reaction>
</comment>
<evidence type="ECO:0000256" key="11">
    <source>
        <dbReference type="ARBA" id="ARBA00048802"/>
    </source>
</evidence>
<reference evidence="14 15" key="1">
    <citation type="submission" date="2019-02" db="EMBL/GenBank/DDBJ databases">
        <title>Halieaceae_genomes.</title>
        <authorList>
            <person name="Li S.-H."/>
        </authorList>
    </citation>
    <scope>NUCLEOTIDE SEQUENCE [LARGE SCALE GENOMIC DNA]</scope>
    <source>
        <strain evidence="14 15">JH123</strain>
    </source>
</reference>
<dbReference type="PROSITE" id="PS01136">
    <property type="entry name" value="UPF0034"/>
    <property type="match status" value="1"/>
</dbReference>
<evidence type="ECO:0000256" key="2">
    <source>
        <dbReference type="ARBA" id="ARBA00002790"/>
    </source>
</evidence>
<evidence type="ECO:0000313" key="14">
    <source>
        <dbReference type="EMBL" id="UZP73972.1"/>
    </source>
</evidence>
<comment type="function">
    <text evidence="2 12">Catalyzes the synthesis of 5,6-dihydrouridine (D), a modified base found in the D-loop of most tRNAs, via the reduction of the C5-C6 double bond in target uridines.</text>
</comment>
<organism evidence="14 15">
    <name type="scientific">Candidatus Paraluminiphilus aquimaris</name>
    <dbReference type="NCBI Taxonomy" id="2518994"/>
    <lineage>
        <taxon>Bacteria</taxon>
        <taxon>Pseudomonadati</taxon>
        <taxon>Pseudomonadota</taxon>
        <taxon>Gammaproteobacteria</taxon>
        <taxon>Cellvibrionales</taxon>
        <taxon>Halieaceae</taxon>
        <taxon>Candidatus Paraluminiphilus</taxon>
    </lineage>
</organism>
<dbReference type="InterPro" id="IPR013785">
    <property type="entry name" value="Aldolase_TIM"/>
</dbReference>
<keyword evidence="4 12" id="KW-0285">Flavoprotein</keyword>
<proteinExistence type="inferred from homology"/>
<keyword evidence="9 12" id="KW-0560">Oxidoreductase</keyword>
<evidence type="ECO:0000256" key="5">
    <source>
        <dbReference type="ARBA" id="ARBA00022643"/>
    </source>
</evidence>
<evidence type="ECO:0000256" key="10">
    <source>
        <dbReference type="ARBA" id="ARBA00048205"/>
    </source>
</evidence>
<evidence type="ECO:0000256" key="9">
    <source>
        <dbReference type="ARBA" id="ARBA00023002"/>
    </source>
</evidence>
<dbReference type="PANTHER" id="PTHR45846">
    <property type="entry name" value="TRNA-DIHYDROURIDINE(47) SYNTHASE [NAD(P)(+)]-LIKE"/>
    <property type="match status" value="1"/>
</dbReference>
<dbReference type="InterPro" id="IPR004652">
    <property type="entry name" value="DusB-like"/>
</dbReference>
<dbReference type="SUPFAM" id="SSF51395">
    <property type="entry name" value="FMN-linked oxidoreductases"/>
    <property type="match status" value="1"/>
</dbReference>
<dbReference type="InterPro" id="IPR018517">
    <property type="entry name" value="tRNA_hU_synthase_CS"/>
</dbReference>
<sequence>MHLGTFASDLPVMLAPMAGVTDLPMRQLAVKHGADIAIGEMMSSDLSLAHSRKSQSRAVHSADAGLRSVQLVGNDPTTIAKAAQFNVERGAQVIDINMGCPAKKVCKKAAGSALLADVQLVSDILESTVQAVSVPVTLKIRTGIDRDHRNGVDVAEIAQSCGISMLTVHGRTRADKFKGEAEYETLRDIVRAVDIPVIANGDITSVEKAERVLNYSGAAGVMIGRAAQGQLWLPGYIANGLRKGLDTPPCAAARLALAKEHCELLYEFHGPVMGYKIARKHIGWFFEAELGEIYLPHKRAFNALLSQDAQQQFLKQETDAILHLMEDDLINGVRRRVRREEHIAA</sequence>
<evidence type="ECO:0000256" key="3">
    <source>
        <dbReference type="ARBA" id="ARBA00022555"/>
    </source>
</evidence>
<keyword evidence="7" id="KW-0521">NADP</keyword>
<feature type="domain" description="DUS-like FMN-binding" evidence="13">
    <location>
        <begin position="13"/>
        <end position="318"/>
    </location>
</feature>
<comment type="cofactor">
    <cofactor evidence="1 12">
        <name>FMN</name>
        <dbReference type="ChEBI" id="CHEBI:58210"/>
    </cofactor>
</comment>
<evidence type="ECO:0000256" key="6">
    <source>
        <dbReference type="ARBA" id="ARBA00022694"/>
    </source>
</evidence>
<gene>
    <name evidence="14" type="primary">dusB</name>
    <name evidence="14" type="ORF">E0F26_04080</name>
</gene>